<dbReference type="HOGENOM" id="CLU_441144_0_0_1"/>
<feature type="region of interest" description="Disordered" evidence="1">
    <location>
        <begin position="212"/>
        <end position="620"/>
    </location>
</feature>
<feature type="compositionally biased region" description="Low complexity" evidence="1">
    <location>
        <begin position="33"/>
        <end position="53"/>
    </location>
</feature>
<feature type="compositionally biased region" description="Low complexity" evidence="1">
    <location>
        <begin position="450"/>
        <end position="461"/>
    </location>
</feature>
<feature type="region of interest" description="Disordered" evidence="1">
    <location>
        <begin position="30"/>
        <end position="53"/>
    </location>
</feature>
<accession>B8CA18</accession>
<feature type="compositionally biased region" description="Polar residues" evidence="1">
    <location>
        <begin position="517"/>
        <end position="548"/>
    </location>
</feature>
<reference evidence="2 3" key="2">
    <citation type="journal article" date="2008" name="Nature">
        <title>The Phaeodactylum genome reveals the evolutionary history of diatom genomes.</title>
        <authorList>
            <person name="Bowler C."/>
            <person name="Allen A.E."/>
            <person name="Badger J.H."/>
            <person name="Grimwood J."/>
            <person name="Jabbari K."/>
            <person name="Kuo A."/>
            <person name="Maheswari U."/>
            <person name="Martens C."/>
            <person name="Maumus F."/>
            <person name="Otillar R.P."/>
            <person name="Rayko E."/>
            <person name="Salamov A."/>
            <person name="Vandepoele K."/>
            <person name="Beszteri B."/>
            <person name="Gruber A."/>
            <person name="Heijde M."/>
            <person name="Katinka M."/>
            <person name="Mock T."/>
            <person name="Valentin K."/>
            <person name="Verret F."/>
            <person name="Berges J.A."/>
            <person name="Brownlee C."/>
            <person name="Cadoret J.P."/>
            <person name="Chiovitti A."/>
            <person name="Choi C.J."/>
            <person name="Coesel S."/>
            <person name="De Martino A."/>
            <person name="Detter J.C."/>
            <person name="Durkin C."/>
            <person name="Falciatore A."/>
            <person name="Fournet J."/>
            <person name="Haruta M."/>
            <person name="Huysman M.J."/>
            <person name="Jenkins B.D."/>
            <person name="Jiroutova K."/>
            <person name="Jorgensen R.E."/>
            <person name="Joubert Y."/>
            <person name="Kaplan A."/>
            <person name="Kroger N."/>
            <person name="Kroth P.G."/>
            <person name="La Roche J."/>
            <person name="Lindquist E."/>
            <person name="Lommer M."/>
            <person name="Martin-Jezequel V."/>
            <person name="Lopez P.J."/>
            <person name="Lucas S."/>
            <person name="Mangogna M."/>
            <person name="McGinnis K."/>
            <person name="Medlin L.K."/>
            <person name="Montsant A."/>
            <person name="Oudot-Le Secq M.P."/>
            <person name="Napoli C."/>
            <person name="Obornik M."/>
            <person name="Parker M.S."/>
            <person name="Petit J.L."/>
            <person name="Porcel B.M."/>
            <person name="Poulsen N."/>
            <person name="Robison M."/>
            <person name="Rychlewski L."/>
            <person name="Rynearson T.A."/>
            <person name="Schmutz J."/>
            <person name="Shapiro H."/>
            <person name="Siaut M."/>
            <person name="Stanley M."/>
            <person name="Sussman M.R."/>
            <person name="Taylor A.R."/>
            <person name="Vardi A."/>
            <person name="von Dassow P."/>
            <person name="Vyverman W."/>
            <person name="Willis A."/>
            <person name="Wyrwicz L.S."/>
            <person name="Rokhsar D.S."/>
            <person name="Weissenbach J."/>
            <person name="Armbrust E.V."/>
            <person name="Green B.R."/>
            <person name="Van de Peer Y."/>
            <person name="Grigoriev I.V."/>
        </authorList>
    </citation>
    <scope>NUCLEOTIDE SEQUENCE [LARGE SCALE GENOMIC DNA]</scope>
    <source>
        <strain evidence="2 3">CCMP1335</strain>
    </source>
</reference>
<dbReference type="Proteomes" id="UP000001449">
    <property type="component" value="Chromosome 12"/>
</dbReference>
<evidence type="ECO:0000313" key="2">
    <source>
        <dbReference type="EMBL" id="EED89606.1"/>
    </source>
</evidence>
<evidence type="ECO:0000256" key="1">
    <source>
        <dbReference type="SAM" id="MobiDB-lite"/>
    </source>
</evidence>
<feature type="compositionally biased region" description="Polar residues" evidence="1">
    <location>
        <begin position="247"/>
        <end position="292"/>
    </location>
</feature>
<dbReference type="InParanoid" id="B8CA18"/>
<feature type="compositionally biased region" description="Low complexity" evidence="1">
    <location>
        <begin position="301"/>
        <end position="313"/>
    </location>
</feature>
<protein>
    <submittedName>
        <fullName evidence="2">Uncharacterized protein</fullName>
    </submittedName>
</protein>
<dbReference type="AlphaFoldDB" id="B8CA18"/>
<sequence>MNASEQSYTYLSENNERLKREAQEYLSSLEGGSIPSAVSASTTTTASTPFPSTAYKTHQISNSLDWDDHECSVIHEGESETEDDATKGKSTVDDVNSTGGRSSNGSDDSDSNSELGSCDDDGCVPDMIDDYQRTYSHHSNDDDDSLVAMARRLDDASVISYSSYTVGDLGEEEGSSVLALPPSNNAINVGDKGKKASGRGNKIRTLNEKLEQSAENRRVTAAEYEASADSTAVAAPTMERKMKSKQQHTIQQKSQASHTSRSSHATKQQLQQQSNAMNSERVSAHRSSQSAPDSLIRSFDRVSSSGSSRSARVSSRRIRGPCESPSSSFKQDSEYESYSSDEKEGILEPPPSTAGVSIKVNRATSLPLKSYDDSRRSSSRDKKKHRKKIKKKREERARSQTPTESDKGVNHDPRKFSSTPSTKRGPKRGQFDGVDDGRGSPNNTAGGKGTPSQTSSSSSKPNLMKKKLLGMNRSRKDNTHGSSDDEMHGTGMNTRIHLKDPQAEKKRREKSKRSTQDDVQQTGENNTQRQFSGTQTQSTQPSRGTSPRSQDETQNGDDADSTYDSDCNTEFFYESTDDGLSSNSESAEEPPIGTSVSKAVEDLNNSSAVSRMKNMLRMRS</sequence>
<feature type="compositionally biased region" description="Basic residues" evidence="1">
    <location>
        <begin position="381"/>
        <end position="391"/>
    </location>
</feature>
<proteinExistence type="predicted"/>
<evidence type="ECO:0000313" key="3">
    <source>
        <dbReference type="Proteomes" id="UP000001449"/>
    </source>
</evidence>
<gene>
    <name evidence="2" type="ORF">THAPSDRAFT_24437</name>
</gene>
<reference evidence="2 3" key="1">
    <citation type="journal article" date="2004" name="Science">
        <title>The genome of the diatom Thalassiosira pseudonana: ecology, evolution, and metabolism.</title>
        <authorList>
            <person name="Armbrust E.V."/>
            <person name="Berges J.A."/>
            <person name="Bowler C."/>
            <person name="Green B.R."/>
            <person name="Martinez D."/>
            <person name="Putnam N.H."/>
            <person name="Zhou S."/>
            <person name="Allen A.E."/>
            <person name="Apt K.E."/>
            <person name="Bechner M."/>
            <person name="Brzezinski M.A."/>
            <person name="Chaal B.K."/>
            <person name="Chiovitti A."/>
            <person name="Davis A.K."/>
            <person name="Demarest M.S."/>
            <person name="Detter J.C."/>
            <person name="Glavina T."/>
            <person name="Goodstein D."/>
            <person name="Hadi M.Z."/>
            <person name="Hellsten U."/>
            <person name="Hildebrand M."/>
            <person name="Jenkins B.D."/>
            <person name="Jurka J."/>
            <person name="Kapitonov V.V."/>
            <person name="Kroger N."/>
            <person name="Lau W.W."/>
            <person name="Lane T.W."/>
            <person name="Larimer F.W."/>
            <person name="Lippmeier J.C."/>
            <person name="Lucas S."/>
            <person name="Medina M."/>
            <person name="Montsant A."/>
            <person name="Obornik M."/>
            <person name="Parker M.S."/>
            <person name="Palenik B."/>
            <person name="Pazour G.J."/>
            <person name="Richardson P.M."/>
            <person name="Rynearson T.A."/>
            <person name="Saito M.A."/>
            <person name="Schwartz D.C."/>
            <person name="Thamatrakoln K."/>
            <person name="Valentin K."/>
            <person name="Vardi A."/>
            <person name="Wilkerson F.P."/>
            <person name="Rokhsar D.S."/>
        </authorList>
    </citation>
    <scope>NUCLEOTIDE SEQUENCE [LARGE SCALE GENOMIC DNA]</scope>
    <source>
        <strain evidence="2 3">CCMP1335</strain>
    </source>
</reference>
<dbReference type="EMBL" id="CM000647">
    <property type="protein sequence ID" value="EED89606.1"/>
    <property type="molecule type" value="Genomic_DNA"/>
</dbReference>
<organism evidence="2 3">
    <name type="scientific">Thalassiosira pseudonana</name>
    <name type="common">Marine diatom</name>
    <name type="synonym">Cyclotella nana</name>
    <dbReference type="NCBI Taxonomy" id="35128"/>
    <lineage>
        <taxon>Eukaryota</taxon>
        <taxon>Sar</taxon>
        <taxon>Stramenopiles</taxon>
        <taxon>Ochrophyta</taxon>
        <taxon>Bacillariophyta</taxon>
        <taxon>Coscinodiscophyceae</taxon>
        <taxon>Thalassiosirophycidae</taxon>
        <taxon>Thalassiosirales</taxon>
        <taxon>Thalassiosiraceae</taxon>
        <taxon>Thalassiosira</taxon>
    </lineage>
</organism>
<dbReference type="GeneID" id="7449380"/>
<feature type="compositionally biased region" description="Basic and acidic residues" evidence="1">
    <location>
        <begin position="474"/>
        <end position="488"/>
    </location>
</feature>
<feature type="compositionally biased region" description="Basic and acidic residues" evidence="1">
    <location>
        <begin position="497"/>
        <end position="516"/>
    </location>
</feature>
<feature type="compositionally biased region" description="Basic and acidic residues" evidence="1">
    <location>
        <begin position="392"/>
        <end position="415"/>
    </location>
</feature>
<dbReference type="OMA" id="TEFFYES"/>
<dbReference type="KEGG" id="tps:THAPSDRAFT_24437"/>
<feature type="compositionally biased region" description="Basic and acidic residues" evidence="1">
    <location>
        <begin position="370"/>
        <end position="380"/>
    </location>
</feature>
<dbReference type="PaxDb" id="35128-Thaps24437"/>
<keyword evidence="3" id="KW-1185">Reference proteome</keyword>
<feature type="region of interest" description="Disordered" evidence="1">
    <location>
        <begin position="68"/>
        <end position="124"/>
    </location>
</feature>
<feature type="compositionally biased region" description="Low complexity" evidence="1">
    <location>
        <begin position="96"/>
        <end position="106"/>
    </location>
</feature>
<name>B8CA18_THAPS</name>
<dbReference type="RefSeq" id="XP_002293145.1">
    <property type="nucleotide sequence ID" value="XM_002293109.1"/>
</dbReference>
<feature type="compositionally biased region" description="Acidic residues" evidence="1">
    <location>
        <begin position="107"/>
        <end position="124"/>
    </location>
</feature>
<feature type="compositionally biased region" description="Basic and acidic residues" evidence="1">
    <location>
        <begin position="69"/>
        <end position="92"/>
    </location>
</feature>
<feature type="compositionally biased region" description="Acidic residues" evidence="1">
    <location>
        <begin position="554"/>
        <end position="563"/>
    </location>
</feature>